<dbReference type="PROSITE" id="PS50181">
    <property type="entry name" value="FBOX"/>
    <property type="match status" value="1"/>
</dbReference>
<dbReference type="InterPro" id="IPR036047">
    <property type="entry name" value="F-box-like_dom_sf"/>
</dbReference>
<dbReference type="OrthoDB" id="1503514at2759"/>
<dbReference type="OMA" id="TYNILEC"/>
<dbReference type="PANTHER" id="PTHR31639">
    <property type="entry name" value="F-BOX PROTEIN-LIKE"/>
    <property type="match status" value="1"/>
</dbReference>
<evidence type="ECO:0000259" key="1">
    <source>
        <dbReference type="PROSITE" id="PS50181"/>
    </source>
</evidence>
<dbReference type="RefSeq" id="XP_016443092.1">
    <property type="nucleotide sequence ID" value="XM_016587606.1"/>
</dbReference>
<dbReference type="PANTHER" id="PTHR31639:SF256">
    <property type="entry name" value="OS07G0242900 PROTEIN"/>
    <property type="match status" value="1"/>
</dbReference>
<dbReference type="SUPFAM" id="SSF81383">
    <property type="entry name" value="F-box domain"/>
    <property type="match status" value="1"/>
</dbReference>
<evidence type="ECO:0000313" key="2">
    <source>
        <dbReference type="RefSeq" id="XP_016443092.1"/>
    </source>
</evidence>
<dbReference type="Gene3D" id="1.20.1280.50">
    <property type="match status" value="1"/>
</dbReference>
<dbReference type="STRING" id="4097.A0A1S3XTS6"/>
<dbReference type="AlphaFoldDB" id="A0A1S3XTS6"/>
<organism evidence="2">
    <name type="scientific">Nicotiana tabacum</name>
    <name type="common">Common tobacco</name>
    <dbReference type="NCBI Taxonomy" id="4097"/>
    <lineage>
        <taxon>Eukaryota</taxon>
        <taxon>Viridiplantae</taxon>
        <taxon>Streptophyta</taxon>
        <taxon>Embryophyta</taxon>
        <taxon>Tracheophyta</taxon>
        <taxon>Spermatophyta</taxon>
        <taxon>Magnoliopsida</taxon>
        <taxon>eudicotyledons</taxon>
        <taxon>Gunneridae</taxon>
        <taxon>Pentapetalae</taxon>
        <taxon>asterids</taxon>
        <taxon>lamiids</taxon>
        <taxon>Solanales</taxon>
        <taxon>Solanaceae</taxon>
        <taxon>Nicotianoideae</taxon>
        <taxon>Nicotianeae</taxon>
        <taxon>Nicotiana</taxon>
    </lineage>
</organism>
<name>A0A1S3XTS6_TOBAC</name>
<dbReference type="Pfam" id="PF00646">
    <property type="entry name" value="F-box"/>
    <property type="match status" value="1"/>
</dbReference>
<gene>
    <name evidence="2" type="primary">LOC107768477</name>
</gene>
<dbReference type="PaxDb" id="4097-A0A1S3XTS6"/>
<proteinExistence type="predicted"/>
<feature type="domain" description="F-box" evidence="1">
    <location>
        <begin position="16"/>
        <end position="69"/>
    </location>
</feature>
<sequence>MTPEGTKSKGSGGSHEDIISILPSNVIACILGKMPIQEAVRTSVLSKEWRFYYLYNSQLVYDDQFWKALAPFFDRGNIFSDPKNYSVFDEIVTKYLLLHHGGLEKFEICIPTLLSAAFLISAPNLQELYIEASTVKLNQEQVSDYLKLLDSDISLSKLRLVKLTKISGFVPDFEFIRFLLFSSPSLVTMSILEHPQLEAKQVVNIARKLLQFRPPPTVSIDFSTDIQT</sequence>
<dbReference type="InterPro" id="IPR001810">
    <property type="entry name" value="F-box_dom"/>
</dbReference>
<protein>
    <submittedName>
        <fullName evidence="2">F-box/LRR-repeat protein At3g59200-like</fullName>
    </submittedName>
</protein>
<reference evidence="2" key="1">
    <citation type="submission" date="2025-08" db="UniProtKB">
        <authorList>
            <consortium name="RefSeq"/>
        </authorList>
    </citation>
    <scope>IDENTIFICATION</scope>
</reference>
<dbReference type="KEGG" id="nta:107768477"/>
<accession>A0A1S3XTS6</accession>